<gene>
    <name evidence="1" type="ordered locus">Swoo_4748</name>
</gene>
<accession>B1KN40</accession>
<dbReference type="KEGG" id="swd:Swoo_4748"/>
<keyword evidence="2" id="KW-1185">Reference proteome</keyword>
<dbReference type="HOGENOM" id="CLU_1546563_0_0_6"/>
<protein>
    <submittedName>
        <fullName evidence="1">Uncharacterized protein</fullName>
    </submittedName>
</protein>
<dbReference type="EMBL" id="CP000961">
    <property type="protein sequence ID" value="ACA88997.1"/>
    <property type="molecule type" value="Genomic_DNA"/>
</dbReference>
<organism evidence="1 2">
    <name type="scientific">Shewanella woodyi (strain ATCC 51908 / MS32)</name>
    <dbReference type="NCBI Taxonomy" id="392500"/>
    <lineage>
        <taxon>Bacteria</taxon>
        <taxon>Pseudomonadati</taxon>
        <taxon>Pseudomonadota</taxon>
        <taxon>Gammaproteobacteria</taxon>
        <taxon>Alteromonadales</taxon>
        <taxon>Shewanellaceae</taxon>
        <taxon>Shewanella</taxon>
    </lineage>
</organism>
<evidence type="ECO:0000313" key="2">
    <source>
        <dbReference type="Proteomes" id="UP000002168"/>
    </source>
</evidence>
<dbReference type="AlphaFoldDB" id="B1KN40"/>
<proteinExistence type="predicted"/>
<sequence length="173" mass="19758">MNKDDLNWSAIPNLASQIRVCDESGLITPSLAMCFISIDSLASLSRPIDKARVTRIDFITWVDRYLRCHPEQTYKYNGKDVYAARCSFLHTYGATSELHEKDTTTIKFVYHDGGRHAYKPEINSALVVIGVRSFTNDVICAMESFMAECEKDKELRARVESRLNELFNIIPIQ</sequence>
<dbReference type="Proteomes" id="UP000002168">
    <property type="component" value="Chromosome"/>
</dbReference>
<name>B1KN40_SHEWM</name>
<evidence type="ECO:0000313" key="1">
    <source>
        <dbReference type="EMBL" id="ACA88997.1"/>
    </source>
</evidence>
<reference evidence="1 2" key="1">
    <citation type="submission" date="2008-02" db="EMBL/GenBank/DDBJ databases">
        <title>Complete sequence of Shewanella woodyi ATCC 51908.</title>
        <authorList>
            <consortium name="US DOE Joint Genome Institute"/>
            <person name="Copeland A."/>
            <person name="Lucas S."/>
            <person name="Lapidus A."/>
            <person name="Glavina del Rio T."/>
            <person name="Dalin E."/>
            <person name="Tice H."/>
            <person name="Bruce D."/>
            <person name="Goodwin L."/>
            <person name="Pitluck S."/>
            <person name="Sims D."/>
            <person name="Brettin T."/>
            <person name="Detter J.C."/>
            <person name="Han C."/>
            <person name="Kuske C.R."/>
            <person name="Schmutz J."/>
            <person name="Larimer F."/>
            <person name="Land M."/>
            <person name="Hauser L."/>
            <person name="Kyrpides N."/>
            <person name="Lykidis A."/>
            <person name="Zhao J.-S."/>
            <person name="Richardson P."/>
        </authorList>
    </citation>
    <scope>NUCLEOTIDE SEQUENCE [LARGE SCALE GENOMIC DNA]</scope>
    <source>
        <strain evidence="2">ATCC 51908 / MS32</strain>
    </source>
</reference>
<dbReference type="RefSeq" id="WP_012327314.1">
    <property type="nucleotide sequence ID" value="NC_010506.1"/>
</dbReference>